<gene>
    <name evidence="2" type="ORF">JOF55_001958</name>
</gene>
<keyword evidence="1" id="KW-0812">Transmembrane</keyword>
<proteinExistence type="predicted"/>
<keyword evidence="1" id="KW-0472">Membrane</keyword>
<dbReference type="AlphaFoldDB" id="A0AAE3ZEI6"/>
<evidence type="ECO:0000313" key="2">
    <source>
        <dbReference type="EMBL" id="MDR7301777.1"/>
    </source>
</evidence>
<protein>
    <recommendedName>
        <fullName evidence="4">YGGT family protein</fullName>
    </recommendedName>
</protein>
<dbReference type="EMBL" id="JAVDXW010000001">
    <property type="protein sequence ID" value="MDR7301777.1"/>
    <property type="molecule type" value="Genomic_DNA"/>
</dbReference>
<sequence length="96" mass="9947">MAAKKSRKAQSGVATLINGIGFLLAAMLVLHTIFVLFGAPGDTGLAQSVSRAAVPLALFFPGLLDVDHEALQVLLDFGLAAVFWMAVAGLLARILG</sequence>
<organism evidence="2 3">
    <name type="scientific">Haloactinomyces albus</name>
    <dbReference type="NCBI Taxonomy" id="1352928"/>
    <lineage>
        <taxon>Bacteria</taxon>
        <taxon>Bacillati</taxon>
        <taxon>Actinomycetota</taxon>
        <taxon>Actinomycetes</taxon>
        <taxon>Actinopolysporales</taxon>
        <taxon>Actinopolysporaceae</taxon>
        <taxon>Haloactinomyces</taxon>
    </lineage>
</organism>
<keyword evidence="3" id="KW-1185">Reference proteome</keyword>
<keyword evidence="1" id="KW-1133">Transmembrane helix</keyword>
<accession>A0AAE3ZEI6</accession>
<name>A0AAE3ZEI6_9ACTN</name>
<comment type="caution">
    <text evidence="2">The sequence shown here is derived from an EMBL/GenBank/DDBJ whole genome shotgun (WGS) entry which is preliminary data.</text>
</comment>
<reference evidence="2" key="1">
    <citation type="submission" date="2023-07" db="EMBL/GenBank/DDBJ databases">
        <title>Sequencing the genomes of 1000 actinobacteria strains.</title>
        <authorList>
            <person name="Klenk H.-P."/>
        </authorList>
    </citation>
    <scope>NUCLEOTIDE SEQUENCE</scope>
    <source>
        <strain evidence="2">DSM 45977</strain>
    </source>
</reference>
<dbReference type="Proteomes" id="UP001180845">
    <property type="component" value="Unassembled WGS sequence"/>
</dbReference>
<feature type="transmembrane region" description="Helical" evidence="1">
    <location>
        <begin position="12"/>
        <end position="37"/>
    </location>
</feature>
<evidence type="ECO:0008006" key="4">
    <source>
        <dbReference type="Google" id="ProtNLM"/>
    </source>
</evidence>
<evidence type="ECO:0000256" key="1">
    <source>
        <dbReference type="SAM" id="Phobius"/>
    </source>
</evidence>
<evidence type="ECO:0000313" key="3">
    <source>
        <dbReference type="Proteomes" id="UP001180845"/>
    </source>
</evidence>
<feature type="transmembrane region" description="Helical" evidence="1">
    <location>
        <begin position="73"/>
        <end position="95"/>
    </location>
</feature>
<dbReference type="RefSeq" id="WP_310272728.1">
    <property type="nucleotide sequence ID" value="NZ_JAVDXW010000001.1"/>
</dbReference>